<evidence type="ECO:0008006" key="6">
    <source>
        <dbReference type="Google" id="ProtNLM"/>
    </source>
</evidence>
<dbReference type="PANTHER" id="PTHR12176">
    <property type="entry name" value="SAM-DEPENDENT METHYLTRANSFERASE SUPERFAMILY PROTEIN"/>
    <property type="match status" value="1"/>
</dbReference>
<sequence length="257" mass="28598">MTIDYSSKEVWQQRFTEHPDNFEWLGGSDALLPIIQNLLSSLPIDSTILHIGCGTSNLSFAIRDGLSVSPERILNLDYAARAIELGQALEGDSKAKGKMLWTVADLLDWENLHGACKEMAPFGMILDKSTSDAIACGYDVDASIAFLPGHPTVQLEPMILLALHLAALVRPGSVWLAMSYSSTRFDFLDDVHALPGVARLNDLWTVERKEEVEAFEQVVPDAPGSTHVHRPPIMHNVYVLRRTNTPLDVWPKDDFYE</sequence>
<proteinExistence type="inferred from homology"/>
<dbReference type="AlphaFoldDB" id="A0A165MN77"/>
<dbReference type="EMBL" id="KV425909">
    <property type="protein sequence ID" value="KZV99513.1"/>
    <property type="molecule type" value="Genomic_DNA"/>
</dbReference>
<dbReference type="Proteomes" id="UP000077266">
    <property type="component" value="Unassembled WGS sequence"/>
</dbReference>
<evidence type="ECO:0000313" key="5">
    <source>
        <dbReference type="Proteomes" id="UP000077266"/>
    </source>
</evidence>
<accession>A0A165MN77</accession>
<keyword evidence="5" id="KW-1185">Reference proteome</keyword>
<reference evidence="4 5" key="1">
    <citation type="journal article" date="2016" name="Mol. Biol. Evol.">
        <title>Comparative Genomics of Early-Diverging Mushroom-Forming Fungi Provides Insights into the Origins of Lignocellulose Decay Capabilities.</title>
        <authorList>
            <person name="Nagy L.G."/>
            <person name="Riley R."/>
            <person name="Tritt A."/>
            <person name="Adam C."/>
            <person name="Daum C."/>
            <person name="Floudas D."/>
            <person name="Sun H."/>
            <person name="Yadav J.S."/>
            <person name="Pangilinan J."/>
            <person name="Larsson K.H."/>
            <person name="Matsuura K."/>
            <person name="Barry K."/>
            <person name="Labutti K."/>
            <person name="Kuo R."/>
            <person name="Ohm R.A."/>
            <person name="Bhattacharya S.S."/>
            <person name="Shirouzu T."/>
            <person name="Yoshinaga Y."/>
            <person name="Martin F.M."/>
            <person name="Grigoriev I.V."/>
            <person name="Hibbett D.S."/>
        </authorList>
    </citation>
    <scope>NUCLEOTIDE SEQUENCE [LARGE SCALE GENOMIC DNA]</scope>
    <source>
        <strain evidence="4 5">HHB12029</strain>
    </source>
</reference>
<keyword evidence="3" id="KW-0808">Transferase</keyword>
<dbReference type="InterPro" id="IPR029063">
    <property type="entry name" value="SAM-dependent_MTases_sf"/>
</dbReference>
<protein>
    <recommendedName>
        <fullName evidence="6">Methyltransferase domain-containing protein</fullName>
    </recommendedName>
</protein>
<dbReference type="GO" id="GO:0032259">
    <property type="term" value="P:methylation"/>
    <property type="evidence" value="ECO:0007669"/>
    <property type="project" value="UniProtKB-KW"/>
</dbReference>
<dbReference type="PANTHER" id="PTHR12176:SF84">
    <property type="entry name" value="METHYLTRANSFERASE DOMAIN-CONTAINING PROTEIN"/>
    <property type="match status" value="1"/>
</dbReference>
<name>A0A165MN77_EXIGL</name>
<evidence type="ECO:0000256" key="2">
    <source>
        <dbReference type="ARBA" id="ARBA00022603"/>
    </source>
</evidence>
<dbReference type="Gene3D" id="3.40.50.150">
    <property type="entry name" value="Vaccinia Virus protein VP39"/>
    <property type="match status" value="1"/>
</dbReference>
<comment type="similarity">
    <text evidence="1">Belongs to the methyltransferase superfamily.</text>
</comment>
<gene>
    <name evidence="4" type="ORF">EXIGLDRAFT_724991</name>
</gene>
<dbReference type="SUPFAM" id="SSF53335">
    <property type="entry name" value="S-adenosyl-L-methionine-dependent methyltransferases"/>
    <property type="match status" value="1"/>
</dbReference>
<dbReference type="OrthoDB" id="411785at2759"/>
<dbReference type="InterPro" id="IPR051419">
    <property type="entry name" value="Lys/N-term_MeTrsfase_sf"/>
</dbReference>
<dbReference type="STRING" id="1314781.A0A165MN77"/>
<evidence type="ECO:0000256" key="1">
    <source>
        <dbReference type="ARBA" id="ARBA00008361"/>
    </source>
</evidence>
<organism evidence="4 5">
    <name type="scientific">Exidia glandulosa HHB12029</name>
    <dbReference type="NCBI Taxonomy" id="1314781"/>
    <lineage>
        <taxon>Eukaryota</taxon>
        <taxon>Fungi</taxon>
        <taxon>Dikarya</taxon>
        <taxon>Basidiomycota</taxon>
        <taxon>Agaricomycotina</taxon>
        <taxon>Agaricomycetes</taxon>
        <taxon>Auriculariales</taxon>
        <taxon>Exidiaceae</taxon>
        <taxon>Exidia</taxon>
    </lineage>
</organism>
<evidence type="ECO:0000313" key="4">
    <source>
        <dbReference type="EMBL" id="KZV99513.1"/>
    </source>
</evidence>
<keyword evidence="2" id="KW-0489">Methyltransferase</keyword>
<dbReference type="InParanoid" id="A0A165MN77"/>
<evidence type="ECO:0000256" key="3">
    <source>
        <dbReference type="ARBA" id="ARBA00022679"/>
    </source>
</evidence>
<dbReference type="GO" id="GO:0008168">
    <property type="term" value="F:methyltransferase activity"/>
    <property type="evidence" value="ECO:0007669"/>
    <property type="project" value="UniProtKB-KW"/>
</dbReference>